<gene>
    <name evidence="2" type="ORF">AWN90_05575</name>
</gene>
<comment type="caution">
    <text evidence="2">The sequence shown here is derived from an EMBL/GenBank/DDBJ whole genome shotgun (WGS) entry which is preliminary data.</text>
</comment>
<dbReference type="PANTHER" id="PTHR43162:SF1">
    <property type="entry name" value="PRESTALK A DIFFERENTIATION PROTEIN A"/>
    <property type="match status" value="1"/>
</dbReference>
<dbReference type="SUPFAM" id="SSF51735">
    <property type="entry name" value="NAD(P)-binding Rossmann-fold domains"/>
    <property type="match status" value="1"/>
</dbReference>
<feature type="domain" description="NAD(P)-binding" evidence="1">
    <location>
        <begin position="6"/>
        <end position="181"/>
    </location>
</feature>
<dbReference type="STRING" id="455432.AWN90_05575"/>
<dbReference type="Gene3D" id="3.40.50.720">
    <property type="entry name" value="NAD(P)-binding Rossmann-like Domain"/>
    <property type="match status" value="1"/>
</dbReference>
<keyword evidence="3" id="KW-1185">Reference proteome</keyword>
<dbReference type="OrthoDB" id="3510772at2"/>
<dbReference type="PANTHER" id="PTHR43162">
    <property type="match status" value="1"/>
</dbReference>
<accession>A0A164J555</accession>
<reference evidence="2 3" key="1">
    <citation type="submission" date="2016-04" db="EMBL/GenBank/DDBJ databases">
        <authorList>
            <person name="Evans L.H."/>
            <person name="Alamgir A."/>
            <person name="Owens N."/>
            <person name="Weber N.D."/>
            <person name="Virtaneva K."/>
            <person name="Barbian K."/>
            <person name="Babar A."/>
            <person name="Rosenke K."/>
        </authorList>
    </citation>
    <scope>NUCLEOTIDE SEQUENCE [LARGE SCALE GENOMIC DNA]</scope>
    <source>
        <strain evidence="2 3">IFM 0406</strain>
    </source>
</reference>
<protein>
    <submittedName>
        <fullName evidence="2">NAD(P)-dependent oxidoreductase</fullName>
    </submittedName>
</protein>
<dbReference type="Pfam" id="PF13460">
    <property type="entry name" value="NAD_binding_10"/>
    <property type="match status" value="1"/>
</dbReference>
<proteinExistence type="predicted"/>
<dbReference type="InterPro" id="IPR036291">
    <property type="entry name" value="NAD(P)-bd_dom_sf"/>
</dbReference>
<dbReference type="EMBL" id="LWGR01000016">
    <property type="protein sequence ID" value="KZM70054.1"/>
    <property type="molecule type" value="Genomic_DNA"/>
</dbReference>
<dbReference type="Gene3D" id="3.90.25.10">
    <property type="entry name" value="UDP-galactose 4-epimerase, domain 1"/>
    <property type="match status" value="1"/>
</dbReference>
<evidence type="ECO:0000313" key="2">
    <source>
        <dbReference type="EMBL" id="KZM70054.1"/>
    </source>
</evidence>
<dbReference type="RefSeq" id="WP_067578278.1">
    <property type="nucleotide sequence ID" value="NZ_JABMCZ010000003.1"/>
</dbReference>
<dbReference type="InterPro" id="IPR051604">
    <property type="entry name" value="Ergot_Alk_Oxidoreductase"/>
</dbReference>
<name>A0A164J555_9NOCA</name>
<dbReference type="InterPro" id="IPR016040">
    <property type="entry name" value="NAD(P)-bd_dom"/>
</dbReference>
<organism evidence="2 3">
    <name type="scientific">Nocardia terpenica</name>
    <dbReference type="NCBI Taxonomy" id="455432"/>
    <lineage>
        <taxon>Bacteria</taxon>
        <taxon>Bacillati</taxon>
        <taxon>Actinomycetota</taxon>
        <taxon>Actinomycetes</taxon>
        <taxon>Mycobacteriales</taxon>
        <taxon>Nocardiaceae</taxon>
        <taxon>Nocardia</taxon>
    </lineage>
</organism>
<evidence type="ECO:0000313" key="3">
    <source>
        <dbReference type="Proteomes" id="UP000076512"/>
    </source>
</evidence>
<dbReference type="Proteomes" id="UP000076512">
    <property type="component" value="Unassembled WGS sequence"/>
</dbReference>
<evidence type="ECO:0000259" key="1">
    <source>
        <dbReference type="Pfam" id="PF13460"/>
    </source>
</evidence>
<dbReference type="AlphaFoldDB" id="A0A164J555"/>
<sequence>MILVTGATGTVGRVVVDLLCAAGVPVRAVTRRPETAGLPGGVEVVRADLGEPGELGTVLAGVERVLLVSTGPEIPRHDANLAKAAAAAGVAHIVKLSSGRVGDETATDPIPQWHRAGERAVRDSGVAWTMLRPLGFMANALHWARTVREQDTVYAPYGRGRIAVIDTEDIAAVAVAVLTRPGHEGRIYTLSGPEPLSAANQTAILAETLGRPLRFVENTPEQARAALIATGMSADMADAVMALRAGALASFTSVIHPDVQRLTGRPPRNFRSWTQTHRAEFE</sequence>
<dbReference type="CDD" id="cd05269">
    <property type="entry name" value="TMR_SDR_a"/>
    <property type="match status" value="1"/>
</dbReference>